<reference evidence="3 4" key="1">
    <citation type="journal article" date="2008" name="Nature">
        <title>The Trichoplax genome and the nature of placozoans.</title>
        <authorList>
            <person name="Srivastava M."/>
            <person name="Begovic E."/>
            <person name="Chapman J."/>
            <person name="Putnam N.H."/>
            <person name="Hellsten U."/>
            <person name="Kawashima T."/>
            <person name="Kuo A."/>
            <person name="Mitros T."/>
            <person name="Salamov A."/>
            <person name="Carpenter M.L."/>
            <person name="Signorovitch A.Y."/>
            <person name="Moreno M.A."/>
            <person name="Kamm K."/>
            <person name="Grimwood J."/>
            <person name="Schmutz J."/>
            <person name="Shapiro H."/>
            <person name="Grigoriev I.V."/>
            <person name="Buss L.W."/>
            <person name="Schierwater B."/>
            <person name="Dellaporta S.L."/>
            <person name="Rokhsar D.S."/>
        </authorList>
    </citation>
    <scope>NUCLEOTIDE SEQUENCE [LARGE SCALE GENOMIC DNA]</scope>
    <source>
        <strain evidence="3 4">Grell-BS-1999</strain>
    </source>
</reference>
<dbReference type="EMBL" id="DS985242">
    <property type="protein sequence ID" value="EDV27634.1"/>
    <property type="molecule type" value="Genomic_DNA"/>
</dbReference>
<evidence type="ECO:0000256" key="1">
    <source>
        <dbReference type="SAM" id="Coils"/>
    </source>
</evidence>
<dbReference type="CTD" id="6750683"/>
<name>B3RPG8_TRIAD</name>
<evidence type="ECO:0000256" key="2">
    <source>
        <dbReference type="SAM" id="Phobius"/>
    </source>
</evidence>
<keyword evidence="2" id="KW-1133">Transmembrane helix</keyword>
<dbReference type="KEGG" id="tad:TRIADDRAFT_53534"/>
<feature type="coiled-coil region" evidence="1">
    <location>
        <begin position="141"/>
        <end position="168"/>
    </location>
</feature>
<keyword evidence="4" id="KW-1185">Reference proteome</keyword>
<dbReference type="HOGENOM" id="CLU_1564904_0_0_1"/>
<accession>B3RPG8</accession>
<dbReference type="InParanoid" id="B3RPG8"/>
<organism evidence="3 4">
    <name type="scientific">Trichoplax adhaerens</name>
    <name type="common">Trichoplax reptans</name>
    <dbReference type="NCBI Taxonomy" id="10228"/>
    <lineage>
        <taxon>Eukaryota</taxon>
        <taxon>Metazoa</taxon>
        <taxon>Placozoa</taxon>
        <taxon>Uniplacotomia</taxon>
        <taxon>Trichoplacea</taxon>
        <taxon>Trichoplacidae</taxon>
        <taxon>Trichoplax</taxon>
    </lineage>
</organism>
<feature type="transmembrane region" description="Helical" evidence="2">
    <location>
        <begin position="12"/>
        <end position="31"/>
    </location>
</feature>
<dbReference type="OrthoDB" id="1661883at2759"/>
<dbReference type="RefSeq" id="XP_002109468.1">
    <property type="nucleotide sequence ID" value="XM_002109432.1"/>
</dbReference>
<protein>
    <submittedName>
        <fullName evidence="3">Uncharacterized protein</fullName>
    </submittedName>
</protein>
<dbReference type="GeneID" id="6750683"/>
<evidence type="ECO:0000313" key="3">
    <source>
        <dbReference type="EMBL" id="EDV27634.1"/>
    </source>
</evidence>
<dbReference type="PhylomeDB" id="B3RPG8"/>
<evidence type="ECO:0000313" key="4">
    <source>
        <dbReference type="Proteomes" id="UP000009022"/>
    </source>
</evidence>
<dbReference type="AlphaFoldDB" id="B3RPG8"/>
<proteinExistence type="predicted"/>
<keyword evidence="2" id="KW-0472">Membrane</keyword>
<gene>
    <name evidence="3" type="ORF">TRIADDRAFT_53534</name>
</gene>
<sequence length="171" mass="19772">MTSLHHNEVFFIGSLLILRILIAIFSTLNIIREIFQLIREVLIIVLILVFGFAVSFNMLCNNQIGLAVGDIAEMEKQASRRRLVDLVYFFTGIEKSLPKYLRRSCKLIKFACTEKGDIEVNKLDANEVRQQKYYEDIKEQIGKIERILLQQQLRLESLESELHSVKASESP</sequence>
<dbReference type="Proteomes" id="UP000009022">
    <property type="component" value="Unassembled WGS sequence"/>
</dbReference>
<feature type="transmembrane region" description="Helical" evidence="2">
    <location>
        <begin position="38"/>
        <end position="59"/>
    </location>
</feature>
<keyword evidence="2" id="KW-0812">Transmembrane</keyword>
<keyword evidence="1" id="KW-0175">Coiled coil</keyword>